<dbReference type="EMBL" id="QLOE01000007">
    <property type="protein sequence ID" value="RAO78808.1"/>
    <property type="molecule type" value="Genomic_DNA"/>
</dbReference>
<evidence type="ECO:0000256" key="1">
    <source>
        <dbReference type="SAM" id="Coils"/>
    </source>
</evidence>
<comment type="caution">
    <text evidence="2">The sequence shown here is derived from an EMBL/GenBank/DDBJ whole genome shotgun (WGS) entry which is preliminary data.</text>
</comment>
<accession>A0A328P8P8</accession>
<feature type="coiled-coil region" evidence="1">
    <location>
        <begin position="4"/>
        <end position="61"/>
    </location>
</feature>
<proteinExistence type="predicted"/>
<dbReference type="AlphaFoldDB" id="A0A328P8P8"/>
<name>A0A328P8P8_9EURY</name>
<keyword evidence="3" id="KW-1185">Reference proteome</keyword>
<evidence type="ECO:0000313" key="3">
    <source>
        <dbReference type="Proteomes" id="UP000249782"/>
    </source>
</evidence>
<organism evidence="2 3">
    <name type="scientific">Methanothermobacter tenebrarum</name>
    <dbReference type="NCBI Taxonomy" id="680118"/>
    <lineage>
        <taxon>Archaea</taxon>
        <taxon>Methanobacteriati</taxon>
        <taxon>Methanobacteriota</taxon>
        <taxon>Methanomada group</taxon>
        <taxon>Methanobacteria</taxon>
        <taxon>Methanobacteriales</taxon>
        <taxon>Methanobacteriaceae</taxon>
        <taxon>Methanothermobacter</taxon>
    </lineage>
</organism>
<sequence>MVEITEVLDEARDLAEKIKKYRKEAESEIIACWVYDVLLSMEKLAKIVEELQDRVDLLEEELEGKKF</sequence>
<protein>
    <submittedName>
        <fullName evidence="2">Uncharacterized protein</fullName>
    </submittedName>
</protein>
<dbReference type="RefSeq" id="WP_112094173.1">
    <property type="nucleotide sequence ID" value="NZ_QLOE01000007.1"/>
</dbReference>
<dbReference type="Proteomes" id="UP000249782">
    <property type="component" value="Unassembled WGS sequence"/>
</dbReference>
<gene>
    <name evidence="2" type="ORF">DPC56_06000</name>
</gene>
<evidence type="ECO:0000313" key="2">
    <source>
        <dbReference type="EMBL" id="RAO78808.1"/>
    </source>
</evidence>
<reference evidence="2 3" key="1">
    <citation type="submission" date="2018-06" db="EMBL/GenBank/DDBJ databases">
        <title>Draft genome sequence of hyperthermophilic methanogen Methanothermobacter tenebrarum sp. MCM-B 1447.</title>
        <authorList>
            <person name="Pore S.D."/>
            <person name="Dagar S."/>
            <person name="Dhakephalkar P.K."/>
        </authorList>
    </citation>
    <scope>NUCLEOTIDE SEQUENCE [LARGE SCALE GENOMIC DNA]</scope>
    <source>
        <strain evidence="2 3">MCM B 1447</strain>
    </source>
</reference>
<keyword evidence="1" id="KW-0175">Coiled coil</keyword>